<feature type="compositionally biased region" description="Low complexity" evidence="1">
    <location>
        <begin position="92"/>
        <end position="102"/>
    </location>
</feature>
<keyword evidence="3" id="KW-1185">Reference proteome</keyword>
<comment type="caution">
    <text evidence="2">The sequence shown here is derived from an EMBL/GenBank/DDBJ whole genome shotgun (WGS) entry which is preliminary data.</text>
</comment>
<feature type="compositionally biased region" description="Polar residues" evidence="1">
    <location>
        <begin position="292"/>
        <end position="302"/>
    </location>
</feature>
<dbReference type="AlphaFoldDB" id="A0A9P6B5Z6"/>
<feature type="region of interest" description="Disordered" evidence="1">
    <location>
        <begin position="1"/>
        <end position="46"/>
    </location>
</feature>
<feature type="region of interest" description="Disordered" evidence="1">
    <location>
        <begin position="59"/>
        <end position="317"/>
    </location>
</feature>
<dbReference type="EMBL" id="MU128927">
    <property type="protein sequence ID" value="KAF9518165.1"/>
    <property type="molecule type" value="Genomic_DNA"/>
</dbReference>
<feature type="compositionally biased region" description="Polar residues" evidence="1">
    <location>
        <begin position="106"/>
        <end position="131"/>
    </location>
</feature>
<feature type="compositionally biased region" description="Basic and acidic residues" evidence="1">
    <location>
        <begin position="278"/>
        <end position="287"/>
    </location>
</feature>
<sequence length="317" mass="33445">MPINPVDTETPVRSPHEPDASAGIPSKPSPAAHREEEAAANAAAAREVEREVDALAFQAIVRGTTPTPPTQLNDAENPPPTYSPPPGPPPSSIIRSPRSVSPQPTPQVIPSAQTDSSHTQIPPIQTQTFVPSNAPPLPSPTIFAPPRPRQNATAPSLPPAPSGPVGARMISAAAFRRPPPRSPIIPGTEDNGGEESDLLAPPPLPDVTSPRSSTPTIPLHVRKRGGAPPHGVRSISASSVSERNAPSHVLRVMNEDPPQDSHQDSQHPGIIPDEEEFMRELEKDVEPPRPNGRSSAPRSTSGRGAGYESGRFSTNLE</sequence>
<evidence type="ECO:0000256" key="1">
    <source>
        <dbReference type="SAM" id="MobiDB-lite"/>
    </source>
</evidence>
<proteinExistence type="predicted"/>
<reference evidence="2" key="1">
    <citation type="journal article" date="2020" name="Nat. Commun.">
        <title>Large-scale genome sequencing of mycorrhizal fungi provides insights into the early evolution of symbiotic traits.</title>
        <authorList>
            <person name="Miyauchi S."/>
            <person name="Kiss E."/>
            <person name="Kuo A."/>
            <person name="Drula E."/>
            <person name="Kohler A."/>
            <person name="Sanchez-Garcia M."/>
            <person name="Morin E."/>
            <person name="Andreopoulos B."/>
            <person name="Barry K.W."/>
            <person name="Bonito G."/>
            <person name="Buee M."/>
            <person name="Carver A."/>
            <person name="Chen C."/>
            <person name="Cichocki N."/>
            <person name="Clum A."/>
            <person name="Culley D."/>
            <person name="Crous P.W."/>
            <person name="Fauchery L."/>
            <person name="Girlanda M."/>
            <person name="Hayes R.D."/>
            <person name="Keri Z."/>
            <person name="LaButti K."/>
            <person name="Lipzen A."/>
            <person name="Lombard V."/>
            <person name="Magnuson J."/>
            <person name="Maillard F."/>
            <person name="Murat C."/>
            <person name="Nolan M."/>
            <person name="Ohm R.A."/>
            <person name="Pangilinan J."/>
            <person name="Pereira M.F."/>
            <person name="Perotto S."/>
            <person name="Peter M."/>
            <person name="Pfister S."/>
            <person name="Riley R."/>
            <person name="Sitrit Y."/>
            <person name="Stielow J.B."/>
            <person name="Szollosi G."/>
            <person name="Zifcakova L."/>
            <person name="Stursova M."/>
            <person name="Spatafora J.W."/>
            <person name="Tedersoo L."/>
            <person name="Vaario L.M."/>
            <person name="Yamada A."/>
            <person name="Yan M."/>
            <person name="Wang P."/>
            <person name="Xu J."/>
            <person name="Bruns T."/>
            <person name="Baldrian P."/>
            <person name="Vilgalys R."/>
            <person name="Dunand C."/>
            <person name="Henrissat B."/>
            <person name="Grigoriev I.V."/>
            <person name="Hibbett D."/>
            <person name="Nagy L.G."/>
            <person name="Martin F.M."/>
        </authorList>
    </citation>
    <scope>NUCLEOTIDE SEQUENCE</scope>
    <source>
        <strain evidence="2">UP504</strain>
    </source>
</reference>
<feature type="compositionally biased region" description="Polar residues" evidence="1">
    <location>
        <begin position="235"/>
        <end position="244"/>
    </location>
</feature>
<evidence type="ECO:0000313" key="2">
    <source>
        <dbReference type="EMBL" id="KAF9518165.1"/>
    </source>
</evidence>
<dbReference type="PRINTS" id="PR01217">
    <property type="entry name" value="PRICHEXTENSN"/>
</dbReference>
<feature type="compositionally biased region" description="Pro residues" evidence="1">
    <location>
        <begin position="133"/>
        <end position="148"/>
    </location>
</feature>
<evidence type="ECO:0000313" key="3">
    <source>
        <dbReference type="Proteomes" id="UP000886523"/>
    </source>
</evidence>
<feature type="compositionally biased region" description="Pro residues" evidence="1">
    <location>
        <begin position="77"/>
        <end position="91"/>
    </location>
</feature>
<dbReference type="Proteomes" id="UP000886523">
    <property type="component" value="Unassembled WGS sequence"/>
</dbReference>
<accession>A0A9P6B5Z6</accession>
<protein>
    <submittedName>
        <fullName evidence="2">Uncharacterized protein</fullName>
    </submittedName>
</protein>
<gene>
    <name evidence="2" type="ORF">BS47DRAFT_1389337</name>
</gene>
<name>A0A9P6B5Z6_9AGAM</name>
<organism evidence="2 3">
    <name type="scientific">Hydnum rufescens UP504</name>
    <dbReference type="NCBI Taxonomy" id="1448309"/>
    <lineage>
        <taxon>Eukaryota</taxon>
        <taxon>Fungi</taxon>
        <taxon>Dikarya</taxon>
        <taxon>Basidiomycota</taxon>
        <taxon>Agaricomycotina</taxon>
        <taxon>Agaricomycetes</taxon>
        <taxon>Cantharellales</taxon>
        <taxon>Hydnaceae</taxon>
        <taxon>Hydnum</taxon>
    </lineage>
</organism>